<name>A0ABY5L8S3_9SPHN</name>
<evidence type="ECO:0000313" key="3">
    <source>
        <dbReference type="Proteomes" id="UP001058533"/>
    </source>
</evidence>
<dbReference type="InterPro" id="IPR049458">
    <property type="entry name" value="EpsG-like"/>
</dbReference>
<feature type="transmembrane region" description="Helical" evidence="1">
    <location>
        <begin position="90"/>
        <end position="112"/>
    </location>
</feature>
<dbReference type="Proteomes" id="UP001058533">
    <property type="component" value="Chromosome"/>
</dbReference>
<dbReference type="Pfam" id="PF14897">
    <property type="entry name" value="EpsG"/>
    <property type="match status" value="1"/>
</dbReference>
<sequence length="357" mass="39385">MLIYWLMFGFPAVMTLVEQADHRKRQRFGFTWGAALLGLVVLIGFRWETGGDWANYVRMVEHAFWDPAKLQPLGDPAFAVLTVIAARSDLGMLLITAVSGTVMALALTHFCLAQPRPWLCMAVAIPYLVVVMGMGYIRQGMAISFLMMGLTSLRDGHVLRYSAWVLVGSLFHTTALILLPLGALVTNRNIVLRVALALTMLAALSYAIIAARAETFLTNYVEAGMESSGAAIRLFMTALPGVLLLAFRDRFALEGAERSVWSALSGAAIASFALLFVSQSSTVVDRLGLYLLPLQCFVYARAPAAFASDQRGERLITVAIVALYAAAFFVWLNYSVNIEYWLPYRSYFFEDAICLQC</sequence>
<feature type="transmembrane region" description="Helical" evidence="1">
    <location>
        <begin position="119"/>
        <end position="138"/>
    </location>
</feature>
<evidence type="ECO:0000313" key="2">
    <source>
        <dbReference type="EMBL" id="UUL82463.1"/>
    </source>
</evidence>
<dbReference type="EMBL" id="CP101740">
    <property type="protein sequence ID" value="UUL82463.1"/>
    <property type="molecule type" value="Genomic_DNA"/>
</dbReference>
<dbReference type="RefSeq" id="WP_256506296.1">
    <property type="nucleotide sequence ID" value="NZ_CP101740.1"/>
</dbReference>
<accession>A0ABY5L8S3</accession>
<feature type="transmembrane region" description="Helical" evidence="1">
    <location>
        <begin position="28"/>
        <end position="47"/>
    </location>
</feature>
<keyword evidence="1" id="KW-0472">Membrane</keyword>
<proteinExistence type="predicted"/>
<feature type="transmembrane region" description="Helical" evidence="1">
    <location>
        <begin position="259"/>
        <end position="277"/>
    </location>
</feature>
<keyword evidence="3" id="KW-1185">Reference proteome</keyword>
<protein>
    <submittedName>
        <fullName evidence="2">EpsG family protein</fullName>
    </submittedName>
</protein>
<gene>
    <name evidence="2" type="ORF">NMP03_15040</name>
</gene>
<organism evidence="2 3">
    <name type="scientific">Sphingomonas qomolangmaensis</name>
    <dbReference type="NCBI Taxonomy" id="2918765"/>
    <lineage>
        <taxon>Bacteria</taxon>
        <taxon>Pseudomonadati</taxon>
        <taxon>Pseudomonadota</taxon>
        <taxon>Alphaproteobacteria</taxon>
        <taxon>Sphingomonadales</taxon>
        <taxon>Sphingomonadaceae</taxon>
        <taxon>Sphingomonas</taxon>
    </lineage>
</organism>
<reference evidence="2" key="1">
    <citation type="submission" date="2022-07" db="EMBL/GenBank/DDBJ databases">
        <title>Sphingomonas sp. nov., a novel bacterium isolated from the north slope of the Mount Everest.</title>
        <authorList>
            <person name="Cui X."/>
            <person name="Liu Y."/>
        </authorList>
    </citation>
    <scope>NUCLEOTIDE SEQUENCE</scope>
    <source>
        <strain evidence="2">S5-59</strain>
    </source>
</reference>
<keyword evidence="1" id="KW-1133">Transmembrane helix</keyword>
<feature type="transmembrane region" description="Helical" evidence="1">
    <location>
        <begin position="230"/>
        <end position="247"/>
    </location>
</feature>
<keyword evidence="1" id="KW-0812">Transmembrane</keyword>
<feature type="transmembrane region" description="Helical" evidence="1">
    <location>
        <begin position="190"/>
        <end position="210"/>
    </location>
</feature>
<evidence type="ECO:0000256" key="1">
    <source>
        <dbReference type="SAM" id="Phobius"/>
    </source>
</evidence>
<feature type="transmembrane region" description="Helical" evidence="1">
    <location>
        <begin position="315"/>
        <end position="334"/>
    </location>
</feature>
<feature type="transmembrane region" description="Helical" evidence="1">
    <location>
        <begin position="158"/>
        <end position="178"/>
    </location>
</feature>